<reference evidence="2" key="2">
    <citation type="submission" date="2020-10" db="EMBL/GenBank/DDBJ databases">
        <authorList>
            <person name="Cooper E.A."/>
            <person name="Brenton Z.W."/>
            <person name="Flinn B.S."/>
            <person name="Jenkins J."/>
            <person name="Shu S."/>
            <person name="Flowers D."/>
            <person name="Luo F."/>
            <person name="Wang Y."/>
            <person name="Xia P."/>
            <person name="Barry K."/>
            <person name="Daum C."/>
            <person name="Lipzen A."/>
            <person name="Yoshinaga Y."/>
            <person name="Schmutz J."/>
            <person name="Saski C."/>
            <person name="Vermerris W."/>
            <person name="Kresovich S."/>
        </authorList>
    </citation>
    <scope>NUCLEOTIDE SEQUENCE</scope>
</reference>
<accession>A0A921QJE0</accession>
<organism evidence="2 3">
    <name type="scientific">Sorghum bicolor</name>
    <name type="common">Sorghum</name>
    <name type="synonym">Sorghum vulgare</name>
    <dbReference type="NCBI Taxonomy" id="4558"/>
    <lineage>
        <taxon>Eukaryota</taxon>
        <taxon>Viridiplantae</taxon>
        <taxon>Streptophyta</taxon>
        <taxon>Embryophyta</taxon>
        <taxon>Tracheophyta</taxon>
        <taxon>Spermatophyta</taxon>
        <taxon>Magnoliopsida</taxon>
        <taxon>Liliopsida</taxon>
        <taxon>Poales</taxon>
        <taxon>Poaceae</taxon>
        <taxon>PACMAD clade</taxon>
        <taxon>Panicoideae</taxon>
        <taxon>Andropogonodae</taxon>
        <taxon>Andropogoneae</taxon>
        <taxon>Sorghinae</taxon>
        <taxon>Sorghum</taxon>
    </lineage>
</organism>
<dbReference type="EMBL" id="CM027686">
    <property type="protein sequence ID" value="KAG0523259.1"/>
    <property type="molecule type" value="Genomic_DNA"/>
</dbReference>
<gene>
    <name evidence="2" type="ORF">BDA96_07G108700</name>
</gene>
<evidence type="ECO:0000313" key="2">
    <source>
        <dbReference type="EMBL" id="KAG0523259.1"/>
    </source>
</evidence>
<dbReference type="AlphaFoldDB" id="A0A921QJE0"/>
<reference evidence="2" key="1">
    <citation type="journal article" date="2019" name="BMC Genomics">
        <title>A new reference genome for Sorghum bicolor reveals high levels of sequence similarity between sweet and grain genotypes: implications for the genetics of sugar metabolism.</title>
        <authorList>
            <person name="Cooper E.A."/>
            <person name="Brenton Z.W."/>
            <person name="Flinn B.S."/>
            <person name="Jenkins J."/>
            <person name="Shu S."/>
            <person name="Flowers D."/>
            <person name="Luo F."/>
            <person name="Wang Y."/>
            <person name="Xia P."/>
            <person name="Barry K."/>
            <person name="Daum C."/>
            <person name="Lipzen A."/>
            <person name="Yoshinaga Y."/>
            <person name="Schmutz J."/>
            <person name="Saski C."/>
            <person name="Vermerris W."/>
            <person name="Kresovich S."/>
        </authorList>
    </citation>
    <scope>NUCLEOTIDE SEQUENCE</scope>
</reference>
<comment type="caution">
    <text evidence="2">The sequence shown here is derived from an EMBL/GenBank/DDBJ whole genome shotgun (WGS) entry which is preliminary data.</text>
</comment>
<feature type="compositionally biased region" description="Basic and acidic residues" evidence="1">
    <location>
        <begin position="84"/>
        <end position="93"/>
    </location>
</feature>
<name>A0A921QJE0_SORBI</name>
<evidence type="ECO:0000256" key="1">
    <source>
        <dbReference type="SAM" id="MobiDB-lite"/>
    </source>
</evidence>
<proteinExistence type="predicted"/>
<sequence length="148" mass="15785">MASSSTYLMLASARAPLAPLLRPTLMALVARTAAASITSGARASVPLFVNPAAFRPGVRRCGWAHICRDSSLQGPPGTDSPAQKQEDMKKSEAVSEAAIRIAGGSGRRFSDWSTSVLIFGIWGDSCTTSSCSRLTRHRTKTHTSCRNF</sequence>
<dbReference type="Proteomes" id="UP000807115">
    <property type="component" value="Chromosome 7"/>
</dbReference>
<evidence type="ECO:0000313" key="3">
    <source>
        <dbReference type="Proteomes" id="UP000807115"/>
    </source>
</evidence>
<protein>
    <submittedName>
        <fullName evidence="2">Uncharacterized protein</fullName>
    </submittedName>
</protein>
<feature type="region of interest" description="Disordered" evidence="1">
    <location>
        <begin position="68"/>
        <end position="94"/>
    </location>
</feature>